<dbReference type="NCBIfam" id="TIGR00739">
    <property type="entry name" value="yajC"/>
    <property type="match status" value="1"/>
</dbReference>
<dbReference type="Pfam" id="PF02699">
    <property type="entry name" value="YajC"/>
    <property type="match status" value="1"/>
</dbReference>
<proteinExistence type="inferred from homology"/>
<dbReference type="SMART" id="SM01323">
    <property type="entry name" value="YajC"/>
    <property type="match status" value="1"/>
</dbReference>
<evidence type="ECO:0000256" key="1">
    <source>
        <dbReference type="ARBA" id="ARBA00004162"/>
    </source>
</evidence>
<evidence type="ECO:0000256" key="8">
    <source>
        <dbReference type="ARBA" id="ARBA00022989"/>
    </source>
</evidence>
<keyword evidence="5" id="KW-1003">Cell membrane</keyword>
<keyword evidence="7" id="KW-0653">Protein transport</keyword>
<dbReference type="PANTHER" id="PTHR33909:SF1">
    <property type="entry name" value="SEC TRANSLOCON ACCESSORY COMPLEX SUBUNIT YAJC"/>
    <property type="match status" value="1"/>
</dbReference>
<evidence type="ECO:0000256" key="11">
    <source>
        <dbReference type="SAM" id="Phobius"/>
    </source>
</evidence>
<accession>A0ABN7LEZ1</accession>
<keyword evidence="10 11" id="KW-0472">Membrane</keyword>
<organism evidence="12 13">
    <name type="scientific">Nitrospira defluvii</name>
    <dbReference type="NCBI Taxonomy" id="330214"/>
    <lineage>
        <taxon>Bacteria</taxon>
        <taxon>Pseudomonadati</taxon>
        <taxon>Nitrospirota</taxon>
        <taxon>Nitrospiria</taxon>
        <taxon>Nitrospirales</taxon>
        <taxon>Nitrospiraceae</taxon>
        <taxon>Nitrospira</taxon>
    </lineage>
</organism>
<dbReference type="PANTHER" id="PTHR33909">
    <property type="entry name" value="SEC TRANSLOCON ACCESSORY COMPLEX SUBUNIT YAJC"/>
    <property type="match status" value="1"/>
</dbReference>
<gene>
    <name evidence="12" type="primary">yajC</name>
    <name evidence="12" type="ORF">NSPZN2_160053</name>
</gene>
<reference evidence="12 13" key="1">
    <citation type="submission" date="2021-02" db="EMBL/GenBank/DDBJ databases">
        <authorList>
            <person name="Han P."/>
        </authorList>
    </citation>
    <scope>NUCLEOTIDE SEQUENCE [LARGE SCALE GENOMIC DNA]</scope>
    <source>
        <strain evidence="12">Candidatus Nitrospira sp. ZN2</strain>
    </source>
</reference>
<keyword evidence="13" id="KW-1185">Reference proteome</keyword>
<evidence type="ECO:0000256" key="5">
    <source>
        <dbReference type="ARBA" id="ARBA00022475"/>
    </source>
</evidence>
<protein>
    <recommendedName>
        <fullName evidence="3">Sec translocon accessory complex subunit YajC</fullName>
    </recommendedName>
</protein>
<keyword evidence="9" id="KW-0811">Translocation</keyword>
<evidence type="ECO:0000256" key="9">
    <source>
        <dbReference type="ARBA" id="ARBA00023010"/>
    </source>
</evidence>
<sequence length="106" mass="11581">MWDSVAWAQGTSGSAGTGGGLLSLVPFVLIFVIFYFMLILPQQKRRKQADAMLAALKKGDKVVTASGIWGTITNMGKETVTLQIADTTKIKIQKEHIARLRGDEED</sequence>
<keyword evidence="8 11" id="KW-1133">Transmembrane helix</keyword>
<evidence type="ECO:0000256" key="3">
    <source>
        <dbReference type="ARBA" id="ARBA00014962"/>
    </source>
</evidence>
<evidence type="ECO:0000256" key="2">
    <source>
        <dbReference type="ARBA" id="ARBA00006742"/>
    </source>
</evidence>
<evidence type="ECO:0000256" key="6">
    <source>
        <dbReference type="ARBA" id="ARBA00022692"/>
    </source>
</evidence>
<comment type="caution">
    <text evidence="12">The sequence shown here is derived from an EMBL/GenBank/DDBJ whole genome shotgun (WGS) entry which is preliminary data.</text>
</comment>
<evidence type="ECO:0000256" key="10">
    <source>
        <dbReference type="ARBA" id="ARBA00023136"/>
    </source>
</evidence>
<dbReference type="EMBL" id="CAJNBJ010000008">
    <property type="protein sequence ID" value="CAE6744059.1"/>
    <property type="molecule type" value="Genomic_DNA"/>
</dbReference>
<name>A0ABN7LEZ1_9BACT</name>
<comment type="similarity">
    <text evidence="2">Belongs to the YajC family.</text>
</comment>
<dbReference type="PRINTS" id="PR01853">
    <property type="entry name" value="YAJCTRNLCASE"/>
</dbReference>
<comment type="subcellular location">
    <subcellularLocation>
        <location evidence="1">Cell membrane</location>
        <topology evidence="1">Single-pass membrane protein</topology>
    </subcellularLocation>
</comment>
<feature type="transmembrane region" description="Helical" evidence="11">
    <location>
        <begin position="20"/>
        <end position="40"/>
    </location>
</feature>
<keyword evidence="6 11" id="KW-0812">Transmembrane</keyword>
<evidence type="ECO:0000313" key="12">
    <source>
        <dbReference type="EMBL" id="CAE6744059.1"/>
    </source>
</evidence>
<keyword evidence="4" id="KW-0813">Transport</keyword>
<evidence type="ECO:0000256" key="4">
    <source>
        <dbReference type="ARBA" id="ARBA00022448"/>
    </source>
</evidence>
<dbReference type="Proteomes" id="UP000675880">
    <property type="component" value="Unassembled WGS sequence"/>
</dbReference>
<evidence type="ECO:0000256" key="7">
    <source>
        <dbReference type="ARBA" id="ARBA00022927"/>
    </source>
</evidence>
<dbReference type="InterPro" id="IPR003849">
    <property type="entry name" value="Preprotein_translocase_YajC"/>
</dbReference>
<dbReference type="RefSeq" id="WP_213042118.1">
    <property type="nucleotide sequence ID" value="NZ_CAJNBJ010000008.1"/>
</dbReference>
<evidence type="ECO:0000313" key="13">
    <source>
        <dbReference type="Proteomes" id="UP000675880"/>
    </source>
</evidence>